<keyword evidence="2" id="KW-1185">Reference proteome</keyword>
<dbReference type="EMBL" id="PDUG01000004">
    <property type="protein sequence ID" value="PIC36705.1"/>
    <property type="molecule type" value="Genomic_DNA"/>
</dbReference>
<protein>
    <submittedName>
        <fullName evidence="1">Uncharacterized protein</fullName>
    </submittedName>
</protein>
<proteinExistence type="predicted"/>
<organism evidence="1 2">
    <name type="scientific">Caenorhabditis nigoni</name>
    <dbReference type="NCBI Taxonomy" id="1611254"/>
    <lineage>
        <taxon>Eukaryota</taxon>
        <taxon>Metazoa</taxon>
        <taxon>Ecdysozoa</taxon>
        <taxon>Nematoda</taxon>
        <taxon>Chromadorea</taxon>
        <taxon>Rhabditida</taxon>
        <taxon>Rhabditina</taxon>
        <taxon>Rhabditomorpha</taxon>
        <taxon>Rhabditoidea</taxon>
        <taxon>Rhabditidae</taxon>
        <taxon>Peloderinae</taxon>
        <taxon>Caenorhabditis</taxon>
    </lineage>
</organism>
<accession>A0A2G5UB00</accession>
<gene>
    <name evidence="1" type="primary">Cnig_chr_IV.g15605</name>
    <name evidence="1" type="ORF">B9Z55_015605</name>
</gene>
<reference evidence="2" key="1">
    <citation type="submission" date="2017-10" db="EMBL/GenBank/DDBJ databases">
        <title>Rapid genome shrinkage in a self-fertile nematode reveals novel sperm competition proteins.</title>
        <authorList>
            <person name="Yin D."/>
            <person name="Schwarz E.M."/>
            <person name="Thomas C.G."/>
            <person name="Felde R.L."/>
            <person name="Korf I.F."/>
            <person name="Cutter A.D."/>
            <person name="Schartner C.M."/>
            <person name="Ralston E.J."/>
            <person name="Meyer B.J."/>
            <person name="Haag E.S."/>
        </authorList>
    </citation>
    <scope>NUCLEOTIDE SEQUENCE [LARGE SCALE GENOMIC DNA]</scope>
    <source>
        <strain evidence="2">JU1422</strain>
    </source>
</reference>
<comment type="caution">
    <text evidence="1">The sequence shown here is derived from an EMBL/GenBank/DDBJ whole genome shotgun (WGS) entry which is preliminary data.</text>
</comment>
<sequence>MSESSNFEERLLNSYRDVLFKFKAENSGPESPWGDLSQILLEAIGKNHEMEKLKIELQQEKVRNLEITTSFEKQLALKDAQIADLLQILQSNHSYQENLKLKDTISELETDLKQYKEKNGYRKTGKRMEKFKLKGPEFKSDNVDKQEKSKNLDITTSVKKHEILKSNHLKYPISDLGTDLKWYEEKNDHEKIEKLFEHFKVGPNHSYQENLKLKDKISDLGIDLKWYEEKDEYGNIKEAKVASPMTTTELLVHHLKKIRKNQRDNGNGKSD</sequence>
<dbReference type="Proteomes" id="UP000230233">
    <property type="component" value="Chromosome IV"/>
</dbReference>
<dbReference type="AlphaFoldDB" id="A0A2G5UB00"/>
<name>A0A2G5UB00_9PELO</name>
<evidence type="ECO:0000313" key="2">
    <source>
        <dbReference type="Proteomes" id="UP000230233"/>
    </source>
</evidence>
<evidence type="ECO:0000313" key="1">
    <source>
        <dbReference type="EMBL" id="PIC36705.1"/>
    </source>
</evidence>